<dbReference type="EMBL" id="GBXM01093016">
    <property type="protein sequence ID" value="JAH15561.1"/>
    <property type="molecule type" value="Transcribed_RNA"/>
</dbReference>
<organism evidence="1">
    <name type="scientific">Anguilla anguilla</name>
    <name type="common">European freshwater eel</name>
    <name type="synonym">Muraena anguilla</name>
    <dbReference type="NCBI Taxonomy" id="7936"/>
    <lineage>
        <taxon>Eukaryota</taxon>
        <taxon>Metazoa</taxon>
        <taxon>Chordata</taxon>
        <taxon>Craniata</taxon>
        <taxon>Vertebrata</taxon>
        <taxon>Euteleostomi</taxon>
        <taxon>Actinopterygii</taxon>
        <taxon>Neopterygii</taxon>
        <taxon>Teleostei</taxon>
        <taxon>Anguilliformes</taxon>
        <taxon>Anguillidae</taxon>
        <taxon>Anguilla</taxon>
    </lineage>
</organism>
<name>A0A0E9QFB0_ANGAN</name>
<reference evidence="1" key="2">
    <citation type="journal article" date="2015" name="Fish Shellfish Immunol.">
        <title>Early steps in the European eel (Anguilla anguilla)-Vibrio vulnificus interaction in the gills: Role of the RtxA13 toxin.</title>
        <authorList>
            <person name="Callol A."/>
            <person name="Pajuelo D."/>
            <person name="Ebbesson L."/>
            <person name="Teles M."/>
            <person name="MacKenzie S."/>
            <person name="Amaro C."/>
        </authorList>
    </citation>
    <scope>NUCLEOTIDE SEQUENCE</scope>
</reference>
<proteinExistence type="predicted"/>
<protein>
    <submittedName>
        <fullName evidence="1">Uncharacterized protein</fullName>
    </submittedName>
</protein>
<accession>A0A0E9QFB0</accession>
<evidence type="ECO:0000313" key="1">
    <source>
        <dbReference type="EMBL" id="JAH15561.1"/>
    </source>
</evidence>
<dbReference type="AlphaFoldDB" id="A0A0E9QFB0"/>
<reference evidence="1" key="1">
    <citation type="submission" date="2014-11" db="EMBL/GenBank/DDBJ databases">
        <authorList>
            <person name="Amaro Gonzalez C."/>
        </authorList>
    </citation>
    <scope>NUCLEOTIDE SEQUENCE</scope>
</reference>
<sequence length="64" mass="7513">MLAKLLINYITLQTHSRGSYPERCTVVENISVSLRRTKCDITKKHRALIYDHQNCHCIKLNSRK</sequence>